<gene>
    <name evidence="2" type="ORF">RRG08_048446</name>
</gene>
<dbReference type="AlphaFoldDB" id="A0AAE1B9F5"/>
<proteinExistence type="predicted"/>
<sequence>MGVHSVTPLTQFSGVNKCSLGSSVRTQPDRLTRRTSAAASTSSERDICRYKEMGGGSRCGTEWGGKREWGEICDVLTIFRGKKSRMTRTVT</sequence>
<name>A0AAE1B9F5_9GAST</name>
<comment type="caution">
    <text evidence="2">The sequence shown here is derived from an EMBL/GenBank/DDBJ whole genome shotgun (WGS) entry which is preliminary data.</text>
</comment>
<organism evidence="2 3">
    <name type="scientific">Elysia crispata</name>
    <name type="common">lettuce slug</name>
    <dbReference type="NCBI Taxonomy" id="231223"/>
    <lineage>
        <taxon>Eukaryota</taxon>
        <taxon>Metazoa</taxon>
        <taxon>Spiralia</taxon>
        <taxon>Lophotrochozoa</taxon>
        <taxon>Mollusca</taxon>
        <taxon>Gastropoda</taxon>
        <taxon>Heterobranchia</taxon>
        <taxon>Euthyneura</taxon>
        <taxon>Panpulmonata</taxon>
        <taxon>Sacoglossa</taxon>
        <taxon>Placobranchoidea</taxon>
        <taxon>Plakobranchidae</taxon>
        <taxon>Elysia</taxon>
    </lineage>
</organism>
<accession>A0AAE1B9F5</accession>
<reference evidence="2" key="1">
    <citation type="journal article" date="2023" name="G3 (Bethesda)">
        <title>A reference genome for the long-term kleptoplast-retaining sea slug Elysia crispata morphotype clarki.</title>
        <authorList>
            <person name="Eastman K.E."/>
            <person name="Pendleton A.L."/>
            <person name="Shaikh M.A."/>
            <person name="Suttiyut T."/>
            <person name="Ogas R."/>
            <person name="Tomko P."/>
            <person name="Gavelis G."/>
            <person name="Widhalm J.R."/>
            <person name="Wisecaver J.H."/>
        </authorList>
    </citation>
    <scope>NUCLEOTIDE SEQUENCE</scope>
    <source>
        <strain evidence="2">ECLA1</strain>
    </source>
</reference>
<evidence type="ECO:0000256" key="1">
    <source>
        <dbReference type="SAM" id="MobiDB-lite"/>
    </source>
</evidence>
<dbReference type="EMBL" id="JAWDGP010000283">
    <property type="protein sequence ID" value="KAK3801859.1"/>
    <property type="molecule type" value="Genomic_DNA"/>
</dbReference>
<keyword evidence="3" id="KW-1185">Reference proteome</keyword>
<evidence type="ECO:0000313" key="3">
    <source>
        <dbReference type="Proteomes" id="UP001283361"/>
    </source>
</evidence>
<feature type="region of interest" description="Disordered" evidence="1">
    <location>
        <begin position="19"/>
        <end position="42"/>
    </location>
</feature>
<protein>
    <submittedName>
        <fullName evidence="2">Uncharacterized protein</fullName>
    </submittedName>
</protein>
<dbReference type="Proteomes" id="UP001283361">
    <property type="component" value="Unassembled WGS sequence"/>
</dbReference>
<evidence type="ECO:0000313" key="2">
    <source>
        <dbReference type="EMBL" id="KAK3801859.1"/>
    </source>
</evidence>